<dbReference type="Proteomes" id="UP000564644">
    <property type="component" value="Unassembled WGS sequence"/>
</dbReference>
<reference evidence="2 3" key="1">
    <citation type="submission" date="2020-08" db="EMBL/GenBank/DDBJ databases">
        <title>Cohnella phylogeny.</title>
        <authorList>
            <person name="Dunlap C."/>
        </authorList>
    </citation>
    <scope>NUCLEOTIDE SEQUENCE [LARGE SCALE GENOMIC DNA]</scope>
    <source>
        <strain evidence="2 3">CBP 2801</strain>
    </source>
</reference>
<dbReference type="InterPro" id="IPR051532">
    <property type="entry name" value="Ester_Hydrolysis_Enzymes"/>
</dbReference>
<keyword evidence="2" id="KW-0378">Hydrolase</keyword>
<proteinExistence type="predicted"/>
<gene>
    <name evidence="2" type="ORF">H7C18_25075</name>
</gene>
<dbReference type="RefSeq" id="WP_185131844.1">
    <property type="nucleotide sequence ID" value="NZ_JACJVO010000032.1"/>
</dbReference>
<dbReference type="PANTHER" id="PTHR30383:SF5">
    <property type="entry name" value="SGNH HYDROLASE-TYPE ESTERASE DOMAIN-CONTAINING PROTEIN"/>
    <property type="match status" value="1"/>
</dbReference>
<dbReference type="GO" id="GO:0004622">
    <property type="term" value="F:phosphatidylcholine lysophospholipase activity"/>
    <property type="evidence" value="ECO:0007669"/>
    <property type="project" value="TreeGrafter"/>
</dbReference>
<sequence length="218" mass="23896">MSNEGGAYLAGLGEELRREWPDNRTVTIVCHGHSVPAGYFATPAVQTFDAYPHLMHRGLKERYPNAVLNVTVTAIGGEHSASGHERFERDVLLLRPDAVTIDYGLNDRGIGLKAAEDAWSGMIEAALSRGIPVVLLTPTHDNSGTESADAEPWIALCEHAEQIRRLARRYRVGLADSFAAFESYVSGAGNLSDLLSWPNHPNRRGHELVAAELLRLFD</sequence>
<evidence type="ECO:0000313" key="2">
    <source>
        <dbReference type="EMBL" id="MBB6734198.1"/>
    </source>
</evidence>
<dbReference type="PANTHER" id="PTHR30383">
    <property type="entry name" value="THIOESTERASE 1/PROTEASE 1/LYSOPHOSPHOLIPASE L1"/>
    <property type="match status" value="1"/>
</dbReference>
<dbReference type="CDD" id="cd00229">
    <property type="entry name" value="SGNH_hydrolase"/>
    <property type="match status" value="1"/>
</dbReference>
<organism evidence="2 3">
    <name type="scientific">Cohnella zeiphila</name>
    <dbReference type="NCBI Taxonomy" id="2761120"/>
    <lineage>
        <taxon>Bacteria</taxon>
        <taxon>Bacillati</taxon>
        <taxon>Bacillota</taxon>
        <taxon>Bacilli</taxon>
        <taxon>Bacillales</taxon>
        <taxon>Paenibacillaceae</taxon>
        <taxon>Cohnella</taxon>
    </lineage>
</organism>
<evidence type="ECO:0000313" key="3">
    <source>
        <dbReference type="Proteomes" id="UP000564644"/>
    </source>
</evidence>
<dbReference type="EMBL" id="JACJVO010000032">
    <property type="protein sequence ID" value="MBB6734198.1"/>
    <property type="molecule type" value="Genomic_DNA"/>
</dbReference>
<comment type="caution">
    <text evidence="2">The sequence shown here is derived from an EMBL/GenBank/DDBJ whole genome shotgun (WGS) entry which is preliminary data.</text>
</comment>
<name>A0A7X0VZP6_9BACL</name>
<keyword evidence="3" id="KW-1185">Reference proteome</keyword>
<accession>A0A7X0VZP6</accession>
<dbReference type="AlphaFoldDB" id="A0A7X0VZP6"/>
<protein>
    <submittedName>
        <fullName evidence="2">SGNH/GDSL hydrolase family protein</fullName>
    </submittedName>
</protein>
<dbReference type="SUPFAM" id="SSF52266">
    <property type="entry name" value="SGNH hydrolase"/>
    <property type="match status" value="1"/>
</dbReference>
<dbReference type="InterPro" id="IPR036514">
    <property type="entry name" value="SGNH_hydro_sf"/>
</dbReference>
<dbReference type="Pfam" id="PF13472">
    <property type="entry name" value="Lipase_GDSL_2"/>
    <property type="match status" value="1"/>
</dbReference>
<dbReference type="InterPro" id="IPR013830">
    <property type="entry name" value="SGNH_hydro"/>
</dbReference>
<feature type="domain" description="SGNH hydrolase-type esterase" evidence="1">
    <location>
        <begin position="30"/>
        <end position="208"/>
    </location>
</feature>
<dbReference type="Gene3D" id="3.40.50.1110">
    <property type="entry name" value="SGNH hydrolase"/>
    <property type="match status" value="1"/>
</dbReference>
<evidence type="ECO:0000259" key="1">
    <source>
        <dbReference type="Pfam" id="PF13472"/>
    </source>
</evidence>